<dbReference type="EMBL" id="MGKI01000011">
    <property type="protein sequence ID" value="OGN22514.1"/>
    <property type="molecule type" value="Genomic_DNA"/>
</dbReference>
<dbReference type="GO" id="GO:0016757">
    <property type="term" value="F:glycosyltransferase activity"/>
    <property type="evidence" value="ECO:0007669"/>
    <property type="project" value="InterPro"/>
</dbReference>
<organism evidence="2 3">
    <name type="scientific">Candidatus Yanofskybacteria bacterium RIFCSPLOWO2_01_FULL_42_49</name>
    <dbReference type="NCBI Taxonomy" id="1802694"/>
    <lineage>
        <taxon>Bacteria</taxon>
        <taxon>Candidatus Yanofskyibacteriota</taxon>
    </lineage>
</organism>
<evidence type="ECO:0000313" key="3">
    <source>
        <dbReference type="Proteomes" id="UP000178227"/>
    </source>
</evidence>
<gene>
    <name evidence="2" type="ORF">A2918_02005</name>
</gene>
<dbReference type="PANTHER" id="PTHR45947">
    <property type="entry name" value="SULFOQUINOVOSYL TRANSFERASE SQD2"/>
    <property type="match status" value="1"/>
</dbReference>
<name>A0A1F8GAV4_9BACT</name>
<dbReference type="Proteomes" id="UP000178227">
    <property type="component" value="Unassembled WGS sequence"/>
</dbReference>
<dbReference type="InterPro" id="IPR050194">
    <property type="entry name" value="Glycosyltransferase_grp1"/>
</dbReference>
<reference evidence="2 3" key="1">
    <citation type="journal article" date="2016" name="Nat. Commun.">
        <title>Thousands of microbial genomes shed light on interconnected biogeochemical processes in an aquifer system.</title>
        <authorList>
            <person name="Anantharaman K."/>
            <person name="Brown C.T."/>
            <person name="Hug L.A."/>
            <person name="Sharon I."/>
            <person name="Castelle C.J."/>
            <person name="Probst A.J."/>
            <person name="Thomas B.C."/>
            <person name="Singh A."/>
            <person name="Wilkins M.J."/>
            <person name="Karaoz U."/>
            <person name="Brodie E.L."/>
            <person name="Williams K.H."/>
            <person name="Hubbard S.S."/>
            <person name="Banfield J.F."/>
        </authorList>
    </citation>
    <scope>NUCLEOTIDE SEQUENCE [LARGE SCALE GENOMIC DNA]</scope>
</reference>
<dbReference type="STRING" id="1802694.A2918_02005"/>
<dbReference type="InterPro" id="IPR001296">
    <property type="entry name" value="Glyco_trans_1"/>
</dbReference>
<comment type="caution">
    <text evidence="2">The sequence shown here is derived from an EMBL/GenBank/DDBJ whole genome shotgun (WGS) entry which is preliminary data.</text>
</comment>
<evidence type="ECO:0000313" key="2">
    <source>
        <dbReference type="EMBL" id="OGN22514.1"/>
    </source>
</evidence>
<evidence type="ECO:0000259" key="1">
    <source>
        <dbReference type="Pfam" id="PF00534"/>
    </source>
</evidence>
<accession>A0A1F8GAV4</accession>
<feature type="domain" description="Glycosyl transferase family 1" evidence="1">
    <location>
        <begin position="206"/>
        <end position="351"/>
    </location>
</feature>
<sequence>MRIAFVHEYLNQFGGAERMLQVLCTIFPDAPIYTLFYDKNTTGGIFEGKDIRTSFLQKIPFVKKYHRGFPLLMPLAIEQFDFSQFDVVISLSASFAKGIITKPSTKHICFCLTPPRFLWDDSHKFVEEFGYPRVIKAILPPFISYLRMWDKEASYRVDEFWAISDFIKERIKKYYGRESQVIYPSVDVSKFKFGNYSLTRGLEIGNYFLMVGRLVAYKRFDLGIKAFSKLGLPLKIVGVGPELRKLKSQSEKCKAKNIEFLGQVSDDRLSSLYAKAQALIFPQEEDFGIVPLEGMASGRPVIAFRSGGAVETIVENKTGLFFDEQTVDSLAYVVKNFDTNKFNPQNCRDQALKFDVEVFRQKVLEKLNDKA</sequence>
<dbReference type="Gene3D" id="3.40.50.2000">
    <property type="entry name" value="Glycogen Phosphorylase B"/>
    <property type="match status" value="2"/>
</dbReference>
<dbReference type="AlphaFoldDB" id="A0A1F8GAV4"/>
<proteinExistence type="predicted"/>
<dbReference type="SUPFAM" id="SSF53756">
    <property type="entry name" value="UDP-Glycosyltransferase/glycogen phosphorylase"/>
    <property type="match status" value="1"/>
</dbReference>
<dbReference type="Pfam" id="PF00534">
    <property type="entry name" value="Glycos_transf_1"/>
    <property type="match status" value="1"/>
</dbReference>
<dbReference type="PANTHER" id="PTHR45947:SF3">
    <property type="entry name" value="SULFOQUINOVOSYL TRANSFERASE SQD2"/>
    <property type="match status" value="1"/>
</dbReference>
<protein>
    <recommendedName>
        <fullName evidence="1">Glycosyl transferase family 1 domain-containing protein</fullName>
    </recommendedName>
</protein>